<comment type="caution">
    <text evidence="3">The sequence shown here is derived from an EMBL/GenBank/DDBJ whole genome shotgun (WGS) entry which is preliminary data.</text>
</comment>
<dbReference type="GeneID" id="300271881"/>
<evidence type="ECO:0000256" key="1">
    <source>
        <dbReference type="SAM" id="SignalP"/>
    </source>
</evidence>
<dbReference type="GO" id="GO:0009253">
    <property type="term" value="P:peptidoglycan catabolic process"/>
    <property type="evidence" value="ECO:0007669"/>
    <property type="project" value="TreeGrafter"/>
</dbReference>
<proteinExistence type="predicted"/>
<dbReference type="PROSITE" id="PS51257">
    <property type="entry name" value="PROKAR_LIPOPROTEIN"/>
    <property type="match status" value="1"/>
</dbReference>
<gene>
    <name evidence="3" type="ORF">QJU57_06440</name>
</gene>
<dbReference type="InterPro" id="IPR023346">
    <property type="entry name" value="Lysozyme-like_dom_sf"/>
</dbReference>
<name>A0AAW8CJT4_9PAST</name>
<evidence type="ECO:0000313" key="3">
    <source>
        <dbReference type="EMBL" id="MDP8148711.1"/>
    </source>
</evidence>
<reference evidence="3 4" key="1">
    <citation type="journal article" date="2023" name="Front. Microbiol.">
        <title>Phylogeography and host specificity of Pasteurellaceae pathogenic to sea-farmed fish in the north-east Atlantic.</title>
        <authorList>
            <person name="Gulla S."/>
            <person name="Colquhoun D.J."/>
            <person name="Olsen A.B."/>
            <person name="Spilsberg B."/>
            <person name="Lagesen K."/>
            <person name="Aakesson C.P."/>
            <person name="Strom S."/>
            <person name="Manji F."/>
            <person name="Birkbeck T.H."/>
            <person name="Nilsen H.K."/>
        </authorList>
    </citation>
    <scope>NUCLEOTIDE SEQUENCE [LARGE SCALE GENOMIC DNA]</scope>
    <source>
        <strain evidence="3 4">NVIB3131</strain>
    </source>
</reference>
<evidence type="ECO:0000259" key="2">
    <source>
        <dbReference type="Pfam" id="PF13406"/>
    </source>
</evidence>
<evidence type="ECO:0000313" key="4">
    <source>
        <dbReference type="Proteomes" id="UP001226020"/>
    </source>
</evidence>
<dbReference type="Gene3D" id="1.10.530.10">
    <property type="match status" value="1"/>
</dbReference>
<keyword evidence="1" id="KW-0732">Signal</keyword>
<dbReference type="InterPro" id="IPR031304">
    <property type="entry name" value="SLT_2"/>
</dbReference>
<dbReference type="Pfam" id="PF13406">
    <property type="entry name" value="SLT_2"/>
    <property type="match status" value="1"/>
</dbReference>
<dbReference type="AlphaFoldDB" id="A0AAW8CJT4"/>
<dbReference type="CDD" id="cd13399">
    <property type="entry name" value="Slt35-like"/>
    <property type="match status" value="1"/>
</dbReference>
<dbReference type="EMBL" id="JASAXT010000009">
    <property type="protein sequence ID" value="MDP8148711.1"/>
    <property type="molecule type" value="Genomic_DNA"/>
</dbReference>
<protein>
    <submittedName>
        <fullName evidence="3">Lytic murein transglycosylase</fullName>
    </submittedName>
</protein>
<keyword evidence="4" id="KW-1185">Reference proteome</keyword>
<dbReference type="SUPFAM" id="SSF53955">
    <property type="entry name" value="Lysozyme-like"/>
    <property type="match status" value="1"/>
</dbReference>
<dbReference type="GO" id="GO:0008933">
    <property type="term" value="F:peptidoglycan lytic transglycosylase activity"/>
    <property type="evidence" value="ECO:0007669"/>
    <property type="project" value="TreeGrafter"/>
</dbReference>
<dbReference type="Proteomes" id="UP001226020">
    <property type="component" value="Unassembled WGS sequence"/>
</dbReference>
<dbReference type="Gene3D" id="1.10.8.350">
    <property type="entry name" value="Bacterial muramidase"/>
    <property type="match status" value="1"/>
</dbReference>
<accession>A0AAW8CJT4</accession>
<sequence length="356" mass="40731">MKKLRLFVGLLLIAGISTSCANSSEYQLKTYNKARTLDNFDDYVNFLKNKAKQAGISSQFLAKQNDIFYIDKAVELDQRQSSKKPHSTLPPRPNPDGITHYLKRVLTQKKVNKAVDLWWEYQPQLTKASKKYNVPKEYLMALWGMESSFGYYQGNYDVLSVLATLSFDGRREKLFTQEFINAMKILENKTISRLKMKGSWAGAMGQSQFMPTTYLHYAADGDNDGQKDIWTEPYDVFASIASYISSMGWDNTLPWGIEVELSLPIDLALSGVQKKKAKKLSQWVDLGINIIKLDDMNLIKLDQLSDTDLWLVLPNKEVGRAFLVSNNYRVLKRWNNSNYFAVSIGQFAERIAAEVY</sequence>
<feature type="domain" description="Transglycosylase SLT" evidence="2">
    <location>
        <begin position="40"/>
        <end position="349"/>
    </location>
</feature>
<dbReference type="PANTHER" id="PTHR30163:SF8">
    <property type="entry name" value="LYTIC MUREIN TRANSGLYCOSYLASE"/>
    <property type="match status" value="1"/>
</dbReference>
<dbReference type="InterPro" id="IPR011970">
    <property type="entry name" value="MltB_2"/>
</dbReference>
<dbReference type="PANTHER" id="PTHR30163">
    <property type="entry name" value="MEMBRANE-BOUND LYTIC MUREIN TRANSGLYCOSYLASE B"/>
    <property type="match status" value="1"/>
</dbReference>
<dbReference type="RefSeq" id="WP_306347673.1">
    <property type="nucleotide sequence ID" value="NZ_JASAVU010000019.1"/>
</dbReference>
<dbReference type="InterPro" id="IPR043426">
    <property type="entry name" value="MltB-like"/>
</dbReference>
<dbReference type="FunFam" id="1.10.8.350:FF:000001">
    <property type="entry name" value="Lytic murein transglycosylase B"/>
    <property type="match status" value="1"/>
</dbReference>
<organism evidence="3 4">
    <name type="scientific">Phocoenobacter atlanticus subsp. atlanticus</name>
    <dbReference type="NCBI Taxonomy" id="3061285"/>
    <lineage>
        <taxon>Bacteria</taxon>
        <taxon>Pseudomonadati</taxon>
        <taxon>Pseudomonadota</taxon>
        <taxon>Gammaproteobacteria</taxon>
        <taxon>Pasteurellales</taxon>
        <taxon>Pasteurellaceae</taxon>
        <taxon>Phocoenobacter</taxon>
        <taxon>Phocoenobacter atlanticus</taxon>
    </lineage>
</organism>
<feature type="signal peptide" evidence="1">
    <location>
        <begin position="1"/>
        <end position="21"/>
    </location>
</feature>
<feature type="chain" id="PRO_5043465509" evidence="1">
    <location>
        <begin position="22"/>
        <end position="356"/>
    </location>
</feature>
<dbReference type="NCBIfam" id="TIGR02283">
    <property type="entry name" value="MltB_2"/>
    <property type="match status" value="1"/>
</dbReference>